<dbReference type="InterPro" id="IPR014854">
    <property type="entry name" value="Nse4_C"/>
</dbReference>
<dbReference type="AlphaFoldDB" id="A0A0R0M1K1"/>
<evidence type="ECO:0000256" key="6">
    <source>
        <dbReference type="ARBA" id="ARBA00023242"/>
    </source>
</evidence>
<evidence type="ECO:0000259" key="8">
    <source>
        <dbReference type="Pfam" id="PF08743"/>
    </source>
</evidence>
<dbReference type="PANTHER" id="PTHR16140:SF0">
    <property type="entry name" value="NON-STRUCTURAL MAINTENANCE OF CHROMOSOMES ELEMENT 4"/>
    <property type="match status" value="1"/>
</dbReference>
<evidence type="ECO:0000256" key="3">
    <source>
        <dbReference type="ARBA" id="ARBA00022763"/>
    </source>
</evidence>
<evidence type="ECO:0000256" key="2">
    <source>
        <dbReference type="ARBA" id="ARBA00008997"/>
    </source>
</evidence>
<protein>
    <recommendedName>
        <fullName evidence="7">Non-structural maintenance of chromosomes element 4</fullName>
    </recommendedName>
</protein>
<dbReference type="OrthoDB" id="361242at2759"/>
<sequence>MSRLQEKYFEILNNIRTEKGELKDFDREKIDSFWDEANLLFSDIKNPIELKLDARISAEAVNLSSVDFEKKLRNRKITTQRFIEQLNRALIQDSDQKNTNIRKIDMFFNEMRKNYYGIKFHEFMSIGEPRRINRISGTRKKDEKNFEQTQVDKGEMKEDTFLIKINKIVEKIGIQTIDYYKIVLDPTSFTKTIENIFALSFAIKLKKLSLIFDENGNISLTKRFIEITTDDRAEKEDVHLRHFASTIDYKEYLRLLEILNIKEAFLKL</sequence>
<evidence type="ECO:0000256" key="7">
    <source>
        <dbReference type="RuleBase" id="RU365071"/>
    </source>
</evidence>
<keyword evidence="3 7" id="KW-0227">DNA damage</keyword>
<name>A0A0R0M1K1_9MICR</name>
<dbReference type="Pfam" id="PF08743">
    <property type="entry name" value="Nse4_C"/>
    <property type="match status" value="1"/>
</dbReference>
<dbReference type="InterPro" id="IPR027786">
    <property type="entry name" value="Nse4/EID"/>
</dbReference>
<keyword evidence="6 7" id="KW-0539">Nucleus</keyword>
<dbReference type="EMBL" id="LGUB01001104">
    <property type="protein sequence ID" value="KRH92219.1"/>
    <property type="molecule type" value="Genomic_DNA"/>
</dbReference>
<feature type="domain" description="Non-structural maintenance of chromosome element 4 C-terminal" evidence="8">
    <location>
        <begin position="177"/>
        <end position="266"/>
    </location>
</feature>
<evidence type="ECO:0000256" key="1">
    <source>
        <dbReference type="ARBA" id="ARBA00004123"/>
    </source>
</evidence>
<comment type="subcellular location">
    <subcellularLocation>
        <location evidence="1 7">Nucleus</location>
    </subcellularLocation>
</comment>
<dbReference type="PANTHER" id="PTHR16140">
    <property type="entry name" value="NON-STRUCTURAL MAINTENANCE OF CHROMOSOMES ELEMENT 4"/>
    <property type="match status" value="1"/>
</dbReference>
<evidence type="ECO:0000313" key="9">
    <source>
        <dbReference type="EMBL" id="KRH92219.1"/>
    </source>
</evidence>
<dbReference type="GO" id="GO:0006310">
    <property type="term" value="P:DNA recombination"/>
    <property type="evidence" value="ECO:0007669"/>
    <property type="project" value="UniProtKB-UniRule"/>
</dbReference>
<keyword evidence="4 7" id="KW-0233">DNA recombination</keyword>
<evidence type="ECO:0000313" key="10">
    <source>
        <dbReference type="Proteomes" id="UP000051530"/>
    </source>
</evidence>
<keyword evidence="5 7" id="KW-0234">DNA repair</keyword>
<dbReference type="GO" id="GO:0006281">
    <property type="term" value="P:DNA repair"/>
    <property type="evidence" value="ECO:0007669"/>
    <property type="project" value="UniProtKB-UniRule"/>
</dbReference>
<dbReference type="VEuPathDB" id="MicrosporidiaDB:M153_9688000863"/>
<reference evidence="9 10" key="1">
    <citation type="submission" date="2015-07" db="EMBL/GenBank/DDBJ databases">
        <title>The genome of Pseudoloma neurophilia, a relevant intracellular parasite of the zebrafish.</title>
        <authorList>
            <person name="Ndikumana S."/>
            <person name="Pelin A."/>
            <person name="Sanders J."/>
            <person name="Corradi N."/>
        </authorList>
    </citation>
    <scope>NUCLEOTIDE SEQUENCE [LARGE SCALE GENOMIC DNA]</scope>
    <source>
        <strain evidence="9 10">MK1</strain>
    </source>
</reference>
<organism evidence="9 10">
    <name type="scientific">Pseudoloma neurophilia</name>
    <dbReference type="NCBI Taxonomy" id="146866"/>
    <lineage>
        <taxon>Eukaryota</taxon>
        <taxon>Fungi</taxon>
        <taxon>Fungi incertae sedis</taxon>
        <taxon>Microsporidia</taxon>
        <taxon>Pseudoloma</taxon>
    </lineage>
</organism>
<dbReference type="GO" id="GO:0030915">
    <property type="term" value="C:Smc5-Smc6 complex"/>
    <property type="evidence" value="ECO:0007669"/>
    <property type="project" value="UniProtKB-UniRule"/>
</dbReference>
<dbReference type="Proteomes" id="UP000051530">
    <property type="component" value="Unassembled WGS sequence"/>
</dbReference>
<dbReference type="GO" id="GO:0005634">
    <property type="term" value="C:nucleus"/>
    <property type="evidence" value="ECO:0007669"/>
    <property type="project" value="UniProtKB-SubCell"/>
</dbReference>
<accession>A0A0R0M1K1</accession>
<comment type="caution">
    <text evidence="9">The sequence shown here is derived from an EMBL/GenBank/DDBJ whole genome shotgun (WGS) entry which is preliminary data.</text>
</comment>
<comment type="similarity">
    <text evidence="2 7">Belongs to the NSE4 family.</text>
</comment>
<proteinExistence type="inferred from homology"/>
<comment type="subunit">
    <text evidence="7">Component of the SMC5-SMC6 complex.</text>
</comment>
<evidence type="ECO:0000256" key="4">
    <source>
        <dbReference type="ARBA" id="ARBA00023172"/>
    </source>
</evidence>
<gene>
    <name evidence="9" type="ORF">M153_9688000863</name>
</gene>
<keyword evidence="10" id="KW-1185">Reference proteome</keyword>
<evidence type="ECO:0000256" key="5">
    <source>
        <dbReference type="ARBA" id="ARBA00023204"/>
    </source>
</evidence>
<comment type="function">
    <text evidence="7">Component of the SMC5-SMC6 complex, that promotes sister chromatid alignment after DNA damage and facilitates double-stranded DNA breaks (DSBs) repair via homologous recombination between sister chromatids.</text>
</comment>